<accession>L8WHJ2</accession>
<comment type="caution">
    <text evidence="1">The sequence shown here is derived from an EMBL/GenBank/DDBJ whole genome shotgun (WGS) entry which is preliminary data.</text>
</comment>
<keyword evidence="2" id="KW-1185">Reference proteome</keyword>
<dbReference type="AlphaFoldDB" id="L8WHJ2"/>
<dbReference type="HOGENOM" id="CLU_3015831_0_0_1"/>
<name>L8WHJ2_THACA</name>
<sequence length="56" mass="6188">MVSCIMSSNAEAWLTGVKRRVQMRVIRHKHGVAPATGYIGLHAHARLHFYSAPNGC</sequence>
<organism evidence="1 2">
    <name type="scientific">Thanatephorus cucumeris (strain AG1-IA)</name>
    <name type="common">Rice sheath blight fungus</name>
    <name type="synonym">Rhizoctonia solani</name>
    <dbReference type="NCBI Taxonomy" id="983506"/>
    <lineage>
        <taxon>Eukaryota</taxon>
        <taxon>Fungi</taxon>
        <taxon>Dikarya</taxon>
        <taxon>Basidiomycota</taxon>
        <taxon>Agaricomycotina</taxon>
        <taxon>Agaricomycetes</taxon>
        <taxon>Cantharellales</taxon>
        <taxon>Ceratobasidiaceae</taxon>
        <taxon>Rhizoctonia</taxon>
        <taxon>Rhizoctonia solani AG-1</taxon>
    </lineage>
</organism>
<dbReference type="EMBL" id="AFRT01004057">
    <property type="protein sequence ID" value="ELU36192.1"/>
    <property type="molecule type" value="Genomic_DNA"/>
</dbReference>
<proteinExistence type="predicted"/>
<gene>
    <name evidence="1" type="ORF">AG1IA_09778</name>
</gene>
<protein>
    <submittedName>
        <fullName evidence="1">Uncharacterized protein</fullName>
    </submittedName>
</protein>
<reference evidence="1 2" key="1">
    <citation type="journal article" date="2013" name="Nat. Commun.">
        <title>The evolution and pathogenic mechanisms of the rice sheath blight pathogen.</title>
        <authorList>
            <person name="Zheng A."/>
            <person name="Lin R."/>
            <person name="Xu L."/>
            <person name="Qin P."/>
            <person name="Tang C."/>
            <person name="Ai P."/>
            <person name="Zhang D."/>
            <person name="Liu Y."/>
            <person name="Sun Z."/>
            <person name="Feng H."/>
            <person name="Wang Y."/>
            <person name="Chen Y."/>
            <person name="Liang X."/>
            <person name="Fu R."/>
            <person name="Li Q."/>
            <person name="Zhang J."/>
            <person name="Yu X."/>
            <person name="Xie Z."/>
            <person name="Ding L."/>
            <person name="Guan P."/>
            <person name="Tang J."/>
            <person name="Liang Y."/>
            <person name="Wang S."/>
            <person name="Deng Q."/>
            <person name="Li S."/>
            <person name="Zhu J."/>
            <person name="Wang L."/>
            <person name="Liu H."/>
            <person name="Li P."/>
        </authorList>
    </citation>
    <scope>NUCLEOTIDE SEQUENCE [LARGE SCALE GENOMIC DNA]</scope>
    <source>
        <strain evidence="2">AG-1 IA</strain>
    </source>
</reference>
<evidence type="ECO:0000313" key="1">
    <source>
        <dbReference type="EMBL" id="ELU36192.1"/>
    </source>
</evidence>
<dbReference type="Proteomes" id="UP000011668">
    <property type="component" value="Unassembled WGS sequence"/>
</dbReference>
<evidence type="ECO:0000313" key="2">
    <source>
        <dbReference type="Proteomes" id="UP000011668"/>
    </source>
</evidence>